<keyword evidence="1" id="KW-0472">Membrane</keyword>
<sequence>MKIKRYIKQHKHWLEIGAILLALFLMVYISWQPIQLRKGLFKWLVITSTIAFLPVFLSNRKNLKPTTKFLPKCWYLLQGIAKTWFYIFACLFFTLNIMLWASLMFVEEHTMQAQITDFGSRRRGCDPWILTLQTGVRVSVCPQNNSGAINDIITVKVRENFLGYEARKVSDE</sequence>
<organism evidence="2 3">
    <name type="scientific">Neisseria dumasiana</name>
    <dbReference type="NCBI Taxonomy" id="1931275"/>
    <lineage>
        <taxon>Bacteria</taxon>
        <taxon>Pseudomonadati</taxon>
        <taxon>Pseudomonadota</taxon>
        <taxon>Betaproteobacteria</taxon>
        <taxon>Neisseriales</taxon>
        <taxon>Neisseriaceae</taxon>
        <taxon>Neisseria</taxon>
    </lineage>
</organism>
<keyword evidence="1" id="KW-1133">Transmembrane helix</keyword>
<protein>
    <submittedName>
        <fullName evidence="2">Uncharacterized protein</fullName>
    </submittedName>
</protein>
<evidence type="ECO:0000313" key="3">
    <source>
        <dbReference type="Proteomes" id="UP000193346"/>
    </source>
</evidence>
<comment type="caution">
    <text evidence="2">The sequence shown here is derived from an EMBL/GenBank/DDBJ whole genome shotgun (WGS) entry which is preliminary data.</text>
</comment>
<name>A0ABX3WN67_9NEIS</name>
<feature type="transmembrane region" description="Helical" evidence="1">
    <location>
        <begin position="84"/>
        <end position="106"/>
    </location>
</feature>
<dbReference type="EMBL" id="MTAC01000005">
    <property type="protein sequence ID" value="OSI36174.1"/>
    <property type="molecule type" value="Genomic_DNA"/>
</dbReference>
<accession>A0ABX3WN67</accession>
<feature type="transmembrane region" description="Helical" evidence="1">
    <location>
        <begin position="40"/>
        <end position="58"/>
    </location>
</feature>
<proteinExistence type="predicted"/>
<keyword evidence="3" id="KW-1185">Reference proteome</keyword>
<dbReference type="Proteomes" id="UP000193346">
    <property type="component" value="Unassembled WGS sequence"/>
</dbReference>
<gene>
    <name evidence="2" type="ORF">BV913_03190</name>
</gene>
<dbReference type="RefSeq" id="WP_085417999.1">
    <property type="nucleotide sequence ID" value="NZ_CP091509.1"/>
</dbReference>
<evidence type="ECO:0000313" key="2">
    <source>
        <dbReference type="EMBL" id="OSI36174.1"/>
    </source>
</evidence>
<feature type="transmembrane region" description="Helical" evidence="1">
    <location>
        <begin position="12"/>
        <end position="34"/>
    </location>
</feature>
<evidence type="ECO:0000256" key="1">
    <source>
        <dbReference type="SAM" id="Phobius"/>
    </source>
</evidence>
<reference evidence="2 3" key="1">
    <citation type="submission" date="2017-01" db="EMBL/GenBank/DDBJ databases">
        <authorList>
            <person name="Wolfgang W.J."/>
            <person name="Cole J."/>
            <person name="Wroblewski D."/>
            <person name="Mcginnis J."/>
            <person name="Musser K.A."/>
        </authorList>
    </citation>
    <scope>NUCLEOTIDE SEQUENCE [LARGE SCALE GENOMIC DNA]</scope>
    <source>
        <strain evidence="2 3">93087</strain>
    </source>
</reference>
<keyword evidence="1" id="KW-0812">Transmembrane</keyword>